<dbReference type="SUPFAM" id="SSF53850">
    <property type="entry name" value="Periplasmic binding protein-like II"/>
    <property type="match status" value="1"/>
</dbReference>
<dbReference type="Pfam" id="PF13416">
    <property type="entry name" value="SBP_bac_8"/>
    <property type="match status" value="1"/>
</dbReference>
<reference evidence="3 4" key="1">
    <citation type="submission" date="2018-07" db="EMBL/GenBank/DDBJ databases">
        <title>Genomic Encyclopedia of Type Strains, Phase III (KMG-III): the genomes of soil and plant-associated and newly described type strains.</title>
        <authorList>
            <person name="Whitman W."/>
        </authorList>
    </citation>
    <scope>NUCLEOTIDE SEQUENCE [LARGE SCALE GENOMIC DNA]</scope>
    <source>
        <strain evidence="3 4">CECT 8236</strain>
    </source>
</reference>
<proteinExistence type="predicted"/>
<protein>
    <submittedName>
        <fullName evidence="3">Carbohydrate ABC transporter substrate-binding protein (CUT1 family)</fullName>
    </submittedName>
</protein>
<dbReference type="AlphaFoldDB" id="A0A3D9ITB9"/>
<feature type="compositionally biased region" description="Polar residues" evidence="1">
    <location>
        <begin position="39"/>
        <end position="48"/>
    </location>
</feature>
<dbReference type="EMBL" id="QRDY01000002">
    <property type="protein sequence ID" value="RED64759.1"/>
    <property type="molecule type" value="Genomic_DNA"/>
</dbReference>
<dbReference type="Proteomes" id="UP000256869">
    <property type="component" value="Unassembled WGS sequence"/>
</dbReference>
<evidence type="ECO:0000256" key="1">
    <source>
        <dbReference type="SAM" id="MobiDB-lite"/>
    </source>
</evidence>
<keyword evidence="4" id="KW-1185">Reference proteome</keyword>
<evidence type="ECO:0000256" key="2">
    <source>
        <dbReference type="SAM" id="SignalP"/>
    </source>
</evidence>
<dbReference type="InterPro" id="IPR006059">
    <property type="entry name" value="SBP"/>
</dbReference>
<dbReference type="PANTHER" id="PTHR43649:SF12">
    <property type="entry name" value="DIACETYLCHITOBIOSE BINDING PROTEIN DASA"/>
    <property type="match status" value="1"/>
</dbReference>
<evidence type="ECO:0000313" key="3">
    <source>
        <dbReference type="EMBL" id="RED64759.1"/>
    </source>
</evidence>
<feature type="region of interest" description="Disordered" evidence="1">
    <location>
        <begin position="25"/>
        <end position="48"/>
    </location>
</feature>
<dbReference type="RefSeq" id="WP_115991526.1">
    <property type="nucleotide sequence ID" value="NZ_QRDY01000002.1"/>
</dbReference>
<feature type="signal peptide" evidence="2">
    <location>
        <begin position="1"/>
        <end position="21"/>
    </location>
</feature>
<dbReference type="PANTHER" id="PTHR43649">
    <property type="entry name" value="ARABINOSE-BINDING PROTEIN-RELATED"/>
    <property type="match status" value="1"/>
</dbReference>
<feature type="chain" id="PRO_5039091009" evidence="2">
    <location>
        <begin position="22"/>
        <end position="547"/>
    </location>
</feature>
<comment type="caution">
    <text evidence="3">The sequence shown here is derived from an EMBL/GenBank/DDBJ whole genome shotgun (WGS) entry which is preliminary data.</text>
</comment>
<evidence type="ECO:0000313" key="4">
    <source>
        <dbReference type="Proteomes" id="UP000256869"/>
    </source>
</evidence>
<organism evidence="3 4">
    <name type="scientific">Cohnella lupini</name>
    <dbReference type="NCBI Taxonomy" id="1294267"/>
    <lineage>
        <taxon>Bacteria</taxon>
        <taxon>Bacillati</taxon>
        <taxon>Bacillota</taxon>
        <taxon>Bacilli</taxon>
        <taxon>Bacillales</taxon>
        <taxon>Paenibacillaceae</taxon>
        <taxon>Cohnella</taxon>
    </lineage>
</organism>
<gene>
    <name evidence="3" type="ORF">DFP95_102180</name>
</gene>
<dbReference type="PROSITE" id="PS51257">
    <property type="entry name" value="PROKAR_LIPOPROTEIN"/>
    <property type="match status" value="1"/>
</dbReference>
<name>A0A3D9ITB9_9BACL</name>
<dbReference type="Gene3D" id="3.40.190.10">
    <property type="entry name" value="Periplasmic binding protein-like II"/>
    <property type="match status" value="2"/>
</dbReference>
<dbReference type="OrthoDB" id="9787283at2"/>
<keyword evidence="2" id="KW-0732">Signal</keyword>
<sequence length="547" mass="60353">MIKAFSAASAAMLLTVSLLSACSDNNSSSSTEAGEATPKSGTENAEQVSKSGFPIANEPISLSAMVLLSPAQPTEWNDIAVWQEYEKMTGIHIDWDEYTTADITEKRNLALASNELPDIFYRTKMPDSDVDKYGAQGSFLKLNDLIDQYAPNFKAVMEKYPDVKKGIATADGSIYALPNLTDSPSIEITKKLFLNQDWLKRTGKKLPTTTDELYEVLKAFRNDDPNGNGKTDEIPLTADSLDDIMLVLKGAFGLGNKGTGNGNWDVDPDSGKLRFFPTSESYKELLTYLHKLYSENLIDQEIFTNSGTNVLAKNEQNMVGSFSFANIVARANTNAKDFVGLDTALSGPNGDHLFTSARGHFGSKGAFMISSTNKHPEATMRWIDYFYGEEGTRMLYLGLEGQTYQKDASGNYDFIPEIVSNIPEGSSFDQVVSKYVPYAGGSLPTLLLEKYFKGGETEPAAKAAAEKLGPSLPEELWAPFSFTSEESKEKLSLEADIYGYVSQRTAEFVQGKASLDEFDKYVEWLEKMGLNDLQSIYETAYSRYTTK</sequence>
<accession>A0A3D9ITB9</accession>
<dbReference type="InterPro" id="IPR050490">
    <property type="entry name" value="Bact_solute-bd_prot1"/>
</dbReference>